<reference evidence="9 10" key="1">
    <citation type="submission" date="2020-12" db="EMBL/GenBank/DDBJ databases">
        <title>Whole genome sequences of gut porcine anaerobes.</title>
        <authorList>
            <person name="Kubasova T."/>
            <person name="Jahodarova E."/>
            <person name="Rychlik I."/>
        </authorList>
    </citation>
    <scope>NUCLEOTIDE SEQUENCE [LARGE SCALE GENOMIC DNA]</scope>
    <source>
        <strain evidence="9 10">An925</strain>
    </source>
</reference>
<evidence type="ECO:0000256" key="1">
    <source>
        <dbReference type="ARBA" id="ARBA00004442"/>
    </source>
</evidence>
<evidence type="ECO:0000256" key="7">
    <source>
        <dbReference type="ARBA" id="ARBA00023288"/>
    </source>
</evidence>
<keyword evidence="4" id="KW-0472">Membrane</keyword>
<dbReference type="Pfam" id="PF08842">
    <property type="entry name" value="Mfa2"/>
    <property type="match status" value="1"/>
</dbReference>
<feature type="chain" id="PRO_5045483452" evidence="8">
    <location>
        <begin position="21"/>
        <end position="270"/>
    </location>
</feature>
<comment type="subcellular location">
    <subcellularLocation>
        <location evidence="1">Cell outer membrane</location>
    </subcellularLocation>
</comment>
<keyword evidence="5" id="KW-0564">Palmitate</keyword>
<evidence type="ECO:0000256" key="4">
    <source>
        <dbReference type="ARBA" id="ARBA00023136"/>
    </source>
</evidence>
<keyword evidence="6" id="KW-0998">Cell outer membrane</keyword>
<dbReference type="Proteomes" id="UP001200470">
    <property type="component" value="Unassembled WGS sequence"/>
</dbReference>
<evidence type="ECO:0000256" key="8">
    <source>
        <dbReference type="SAM" id="SignalP"/>
    </source>
</evidence>
<feature type="non-terminal residue" evidence="9">
    <location>
        <position position="270"/>
    </location>
</feature>
<evidence type="ECO:0000256" key="3">
    <source>
        <dbReference type="ARBA" id="ARBA00022729"/>
    </source>
</evidence>
<proteinExistence type="inferred from homology"/>
<evidence type="ECO:0000313" key="10">
    <source>
        <dbReference type="Proteomes" id="UP001200470"/>
    </source>
</evidence>
<keyword evidence="3 8" id="KW-0732">Signal</keyword>
<name>A0ABS9CIN8_9BACT</name>
<comment type="caution">
    <text evidence="9">The sequence shown here is derived from an EMBL/GenBank/DDBJ whole genome shotgun (WGS) entry which is preliminary data.</text>
</comment>
<accession>A0ABS9CIN8</accession>
<dbReference type="RefSeq" id="WP_301638733.1">
    <property type="nucleotide sequence ID" value="NZ_JADYTN010000060.1"/>
</dbReference>
<keyword evidence="7" id="KW-0449">Lipoprotein</keyword>
<evidence type="ECO:0000256" key="6">
    <source>
        <dbReference type="ARBA" id="ARBA00023237"/>
    </source>
</evidence>
<keyword evidence="10" id="KW-1185">Reference proteome</keyword>
<dbReference type="Gene3D" id="2.60.40.2100">
    <property type="match status" value="1"/>
</dbReference>
<evidence type="ECO:0000313" key="9">
    <source>
        <dbReference type="EMBL" id="MCF2564886.1"/>
    </source>
</evidence>
<dbReference type="EMBL" id="JADYTN010000060">
    <property type="protein sequence ID" value="MCF2564886.1"/>
    <property type="molecule type" value="Genomic_DNA"/>
</dbReference>
<gene>
    <name evidence="9" type="ORF">I6E12_12360</name>
</gene>
<evidence type="ECO:0000256" key="5">
    <source>
        <dbReference type="ARBA" id="ARBA00023139"/>
    </source>
</evidence>
<feature type="signal peptide" evidence="8">
    <location>
        <begin position="1"/>
        <end position="20"/>
    </location>
</feature>
<organism evidence="9 10">
    <name type="scientific">Xylanibacter brevis</name>
    <dbReference type="NCBI Taxonomy" id="83231"/>
    <lineage>
        <taxon>Bacteria</taxon>
        <taxon>Pseudomonadati</taxon>
        <taxon>Bacteroidota</taxon>
        <taxon>Bacteroidia</taxon>
        <taxon>Bacteroidales</taxon>
        <taxon>Prevotellaceae</taxon>
        <taxon>Xylanibacter</taxon>
    </lineage>
</organism>
<dbReference type="InterPro" id="IPR014941">
    <property type="entry name" value="FimB/Mfa2/Mfa3"/>
</dbReference>
<comment type="similarity">
    <text evidence="2">Belongs to the bacteroidetes fimbrillin superfamily. FimB/Mfa2 family.</text>
</comment>
<evidence type="ECO:0000256" key="2">
    <source>
        <dbReference type="ARBA" id="ARBA00007248"/>
    </source>
</evidence>
<sequence>MKKFLILLLPLFVAHLFSCSSEDNNIEQTEPVSVKVSFSGFDFSVVPDQNFATSRASAAEAQVTCIAFKVFDENNKEFYAERKTKGTNENFDQINCELPAGKYTFVAVAHKAKTPSNGAANIVSPDKAVINDIILYKSTYATTMSVDITRGEPKEVTMNFGKRITASFSLYISDPYPEEVDEVEIIIDPDQNVGTPNQYAFNPSTGFSFAKQSYTTNIYKKNTPNNSFIDGPMISCFLTATEQVVNVKVNMKDSSGKLIRTRTFNAVTLK</sequence>
<protein>
    <submittedName>
        <fullName evidence="9">FimB/Mfa2 family fimbrial subunit</fullName>
    </submittedName>
</protein>